<proteinExistence type="predicted"/>
<sequence length="48" mass="5267">MSCKCATFDEDTGRYECSVSGSGCMYMVPNSKRCAEDFGEGPDVEDEE</sequence>
<dbReference type="Proteomes" id="UP000076603">
    <property type="component" value="Unassembled WGS sequence"/>
</dbReference>
<organism evidence="1 2">
    <name type="scientific">Clostridium magnum DSM 2767</name>
    <dbReference type="NCBI Taxonomy" id="1121326"/>
    <lineage>
        <taxon>Bacteria</taxon>
        <taxon>Bacillati</taxon>
        <taxon>Bacillota</taxon>
        <taxon>Clostridia</taxon>
        <taxon>Eubacteriales</taxon>
        <taxon>Clostridiaceae</taxon>
        <taxon>Clostridium</taxon>
    </lineage>
</organism>
<keyword evidence="2" id="KW-1185">Reference proteome</keyword>
<dbReference type="STRING" id="1121326.CLMAG_13960"/>
<dbReference type="RefSeq" id="WP_169809793.1">
    <property type="nucleotide sequence ID" value="NZ_FQXL01000100.1"/>
</dbReference>
<evidence type="ECO:0000313" key="2">
    <source>
        <dbReference type="Proteomes" id="UP000076603"/>
    </source>
</evidence>
<dbReference type="EMBL" id="LWAE01000001">
    <property type="protein sequence ID" value="KZL94343.1"/>
    <property type="molecule type" value="Genomic_DNA"/>
</dbReference>
<evidence type="ECO:0000313" key="1">
    <source>
        <dbReference type="EMBL" id="KZL94343.1"/>
    </source>
</evidence>
<gene>
    <name evidence="1" type="ORF">CLMAG_13960</name>
</gene>
<protein>
    <recommendedName>
        <fullName evidence="3">DUF1540 domain-containing protein</fullName>
    </recommendedName>
</protein>
<name>A0A162UW05_9CLOT</name>
<reference evidence="1 2" key="1">
    <citation type="submission" date="2016-04" db="EMBL/GenBank/DDBJ databases">
        <title>Genome sequence of Clostridium magnum DSM 2767.</title>
        <authorList>
            <person name="Poehlein A."/>
            <person name="Uhlig R."/>
            <person name="Fischer R."/>
            <person name="Bahl H."/>
            <person name="Daniel R."/>
        </authorList>
    </citation>
    <scope>NUCLEOTIDE SEQUENCE [LARGE SCALE GENOMIC DNA]</scope>
    <source>
        <strain evidence="1 2">DSM 2767</strain>
    </source>
</reference>
<evidence type="ECO:0008006" key="3">
    <source>
        <dbReference type="Google" id="ProtNLM"/>
    </source>
</evidence>
<accession>A0A162UW05</accession>
<comment type="caution">
    <text evidence="1">The sequence shown here is derived from an EMBL/GenBank/DDBJ whole genome shotgun (WGS) entry which is preliminary data.</text>
</comment>
<dbReference type="AlphaFoldDB" id="A0A162UW05"/>
<dbReference type="PATRIC" id="fig|1121326.3.peg.1366"/>